<accession>A0AAN5CKX8</accession>
<keyword evidence="1" id="KW-0812">Transmembrane</keyword>
<dbReference type="PANTHER" id="PTHR45830">
    <property type="entry name" value="SERPENTINE RECEPTOR, CLASS I"/>
    <property type="match status" value="1"/>
</dbReference>
<feature type="transmembrane region" description="Helical" evidence="1">
    <location>
        <begin position="30"/>
        <end position="49"/>
    </location>
</feature>
<evidence type="ECO:0000313" key="2">
    <source>
        <dbReference type="EMBL" id="GMR46225.1"/>
    </source>
</evidence>
<protein>
    <recommendedName>
        <fullName evidence="4">G protein-coupled receptor</fullName>
    </recommendedName>
</protein>
<dbReference type="AlphaFoldDB" id="A0AAN5CKX8"/>
<evidence type="ECO:0000256" key="1">
    <source>
        <dbReference type="SAM" id="Phobius"/>
    </source>
</evidence>
<gene>
    <name evidence="2" type="ORF">PMAYCL1PPCAC_16420</name>
</gene>
<keyword evidence="1" id="KW-1133">Transmembrane helix</keyword>
<organism evidence="2 3">
    <name type="scientific">Pristionchus mayeri</name>
    <dbReference type="NCBI Taxonomy" id="1317129"/>
    <lineage>
        <taxon>Eukaryota</taxon>
        <taxon>Metazoa</taxon>
        <taxon>Ecdysozoa</taxon>
        <taxon>Nematoda</taxon>
        <taxon>Chromadorea</taxon>
        <taxon>Rhabditida</taxon>
        <taxon>Rhabditina</taxon>
        <taxon>Diplogasteromorpha</taxon>
        <taxon>Diplogasteroidea</taxon>
        <taxon>Neodiplogasteridae</taxon>
        <taxon>Pristionchus</taxon>
    </lineage>
</organism>
<dbReference type="EMBL" id="BTRK01000004">
    <property type="protein sequence ID" value="GMR46225.1"/>
    <property type="molecule type" value="Genomic_DNA"/>
</dbReference>
<reference evidence="3" key="1">
    <citation type="submission" date="2022-10" db="EMBL/GenBank/DDBJ databases">
        <title>Genome assembly of Pristionchus species.</title>
        <authorList>
            <person name="Yoshida K."/>
            <person name="Sommer R.J."/>
        </authorList>
    </citation>
    <scope>NUCLEOTIDE SEQUENCE [LARGE SCALE GENOMIC DNA]</scope>
    <source>
        <strain evidence="3">RS5460</strain>
    </source>
</reference>
<comment type="caution">
    <text evidence="2">The sequence shown here is derived from an EMBL/GenBank/DDBJ whole genome shotgun (WGS) entry which is preliminary data.</text>
</comment>
<keyword evidence="3" id="KW-1185">Reference proteome</keyword>
<evidence type="ECO:0000313" key="3">
    <source>
        <dbReference type="Proteomes" id="UP001328107"/>
    </source>
</evidence>
<dbReference type="Proteomes" id="UP001328107">
    <property type="component" value="Unassembled WGS sequence"/>
</dbReference>
<keyword evidence="1" id="KW-0472">Membrane</keyword>
<proteinExistence type="predicted"/>
<feature type="non-terminal residue" evidence="2">
    <location>
        <position position="189"/>
    </location>
</feature>
<feature type="transmembrane region" description="Helical" evidence="1">
    <location>
        <begin position="86"/>
        <end position="103"/>
    </location>
</feature>
<feature type="non-terminal residue" evidence="2">
    <location>
        <position position="1"/>
    </location>
</feature>
<dbReference type="PANTHER" id="PTHR45830:SF15">
    <property type="entry name" value="SERPENTINE RECEPTOR, CLASS I"/>
    <property type="match status" value="1"/>
</dbReference>
<name>A0AAN5CKX8_9BILA</name>
<evidence type="ECO:0008006" key="4">
    <source>
        <dbReference type="Google" id="ProtNLM"/>
    </source>
</evidence>
<sequence>NIRLFCGLVGLSTFLLNVFCLHLIVKHRSTFAANIYIITLLLQTLYLLINLHFNIFSIPFIYARYGGGYCVGILCNYVSLLVQATYIYLMTAISRLFVLLMFFRHQALMCFEIKFRLSGAYLKAWQAFAQHRLTESEANRTMATVAFKYASQHSVHTLQNCKSCDWVEKSRNYGVISISDAIVSFLSVF</sequence>